<protein>
    <recommendedName>
        <fullName evidence="3">DUF4760 domain-containing protein</fullName>
    </recommendedName>
</protein>
<dbReference type="RefSeq" id="WP_154176961.1">
    <property type="nucleotide sequence ID" value="NZ_WJXZ01000012.1"/>
</dbReference>
<name>A0A7K0EQ61_9BACT</name>
<dbReference type="Proteomes" id="UP000441754">
    <property type="component" value="Unassembled WGS sequence"/>
</dbReference>
<keyword evidence="2" id="KW-1185">Reference proteome</keyword>
<organism evidence="1 2">
    <name type="scientific">Larkinella terrae</name>
    <dbReference type="NCBI Taxonomy" id="2025311"/>
    <lineage>
        <taxon>Bacteria</taxon>
        <taxon>Pseudomonadati</taxon>
        <taxon>Bacteroidota</taxon>
        <taxon>Cytophagia</taxon>
        <taxon>Cytophagales</taxon>
        <taxon>Spirosomataceae</taxon>
        <taxon>Larkinella</taxon>
    </lineage>
</organism>
<evidence type="ECO:0000313" key="2">
    <source>
        <dbReference type="Proteomes" id="UP000441754"/>
    </source>
</evidence>
<evidence type="ECO:0008006" key="3">
    <source>
        <dbReference type="Google" id="ProtNLM"/>
    </source>
</evidence>
<comment type="caution">
    <text evidence="1">The sequence shown here is derived from an EMBL/GenBank/DDBJ whole genome shotgun (WGS) entry which is preliminary data.</text>
</comment>
<evidence type="ECO:0000313" key="1">
    <source>
        <dbReference type="EMBL" id="MRS63616.1"/>
    </source>
</evidence>
<dbReference type="AlphaFoldDB" id="A0A7K0EQ61"/>
<dbReference type="EMBL" id="WJXZ01000012">
    <property type="protein sequence ID" value="MRS63616.1"/>
    <property type="molecule type" value="Genomic_DNA"/>
</dbReference>
<sequence>MEDLPYKEILLLLLGTLSTYLLWRVQYQKDRLKSIESQLSDKKYKMYSEVIYIFFDITLGSKTETQISQDELVKRIIGIKKDMYLYAPDLIFKKITEWLLNLTTYDNPTKHFNDYYELIKLIRKDMGNKKTKITRDEFMLFYMQNREEYEKFKAQNNW</sequence>
<gene>
    <name evidence="1" type="ORF">GJJ30_20105</name>
</gene>
<reference evidence="1 2" key="1">
    <citation type="journal article" date="2018" name="Antonie Van Leeuwenhoek">
        <title>Larkinella terrae sp. nov., isolated from soil on Jeju Island, South Korea.</title>
        <authorList>
            <person name="Ten L.N."/>
            <person name="Jeon J."/>
            <person name="Park S.J."/>
            <person name="Park S."/>
            <person name="Lee S.Y."/>
            <person name="Kim M.K."/>
            <person name="Jung H.Y."/>
        </authorList>
    </citation>
    <scope>NUCLEOTIDE SEQUENCE [LARGE SCALE GENOMIC DNA]</scope>
    <source>
        <strain evidence="1 2">KCTC 52001</strain>
    </source>
</reference>
<proteinExistence type="predicted"/>
<dbReference type="OrthoDB" id="795369at2"/>
<accession>A0A7K0EQ61</accession>